<dbReference type="InterPro" id="IPR038765">
    <property type="entry name" value="Papain-like_cys_pep_sf"/>
</dbReference>
<comment type="subunit">
    <text evidence="8">Catalytic component of the polycomb repressive deubiquitinase (PR-DUB) complex, at least composed of caly/calypso, Asx and sba (MBD5/6 homolog). The PR-DUB complex associates with nucleosomes to mediate deubiquitination of histone H2AK118ub1 substrates; the association requires the positively charged C-terminal tail of caly, probably due to direct binding of DNA. Interacts (via ULD domain) with Asx (via DEUBAD domain); the interaction produces a stable heterodimer with a composite binding site for ubiquitin. Homodimerizes (via coiled-coil hinge-region between the UCH and ULD domains) to mediate assembly of 2 copies of the caly-Asx heterodimer into a bisymmetric tetramer; dimerization enhances PR-DUB association with nucleosomes.</text>
</comment>
<dbReference type="PANTHER" id="PTHR10589:SF16">
    <property type="entry name" value="UBIQUITIN CARBOXYL-TERMINAL HYDROLASE ISOZYME L5"/>
    <property type="match status" value="1"/>
</dbReference>
<protein>
    <recommendedName>
        <fullName evidence="9 13">Ubiquitin carboxyl-terminal hydrolase</fullName>
        <ecNumber evidence="9 13">3.4.19.12</ecNumber>
    </recommendedName>
</protein>
<evidence type="ECO:0000256" key="12">
    <source>
        <dbReference type="PROSITE-ProRule" id="PRU01393"/>
    </source>
</evidence>
<evidence type="ECO:0000256" key="10">
    <source>
        <dbReference type="PIRSR" id="PIRSR038120-1"/>
    </source>
</evidence>
<dbReference type="InterPro" id="IPR017390">
    <property type="entry name" value="Ubiquitinyl_hydrolase_UCH37"/>
</dbReference>
<dbReference type="InterPro" id="IPR001578">
    <property type="entry name" value="Peptidase_C12_UCH"/>
</dbReference>
<comment type="catalytic activity">
    <reaction evidence="1 9 12 13">
        <text>Thiol-dependent hydrolysis of ester, thioester, amide, peptide and isopeptide bonds formed by the C-terminal Gly of ubiquitin (a 76-residue protein attached to proteins as an intracellular targeting signal).</text>
        <dbReference type="EC" id="3.4.19.12"/>
    </reaction>
</comment>
<dbReference type="SUPFAM" id="SSF54001">
    <property type="entry name" value="Cysteine proteinases"/>
    <property type="match status" value="1"/>
</dbReference>
<proteinExistence type="evidence at transcript level"/>
<dbReference type="CDD" id="cd09617">
    <property type="entry name" value="Peptidase_C12_UCH37_BAP1"/>
    <property type="match status" value="1"/>
</dbReference>
<evidence type="ECO:0000313" key="15">
    <source>
        <dbReference type="EMBL" id="SVE69943.1"/>
    </source>
</evidence>
<evidence type="ECO:0000256" key="13">
    <source>
        <dbReference type="RuleBase" id="RU361215"/>
    </source>
</evidence>
<dbReference type="Gene3D" id="1.20.58.860">
    <property type="match status" value="1"/>
</dbReference>
<dbReference type="InterPro" id="IPR041507">
    <property type="entry name" value="UCH_C"/>
</dbReference>
<dbReference type="GO" id="GO:0005737">
    <property type="term" value="C:cytoplasm"/>
    <property type="evidence" value="ECO:0007669"/>
    <property type="project" value="TreeGrafter"/>
</dbReference>
<keyword evidence="6 9" id="KW-0788">Thiol protease</keyword>
<evidence type="ECO:0000256" key="7">
    <source>
        <dbReference type="ARBA" id="ARBA00046227"/>
    </source>
</evidence>
<evidence type="ECO:0000256" key="4">
    <source>
        <dbReference type="ARBA" id="ARBA00022786"/>
    </source>
</evidence>
<dbReference type="PIRSF" id="PIRSF038120">
    <property type="entry name" value="Ubiquitinyl_hydrolase_UCH37"/>
    <property type="match status" value="1"/>
</dbReference>
<feature type="site" description="Transition state stabilizer" evidence="12">
    <location>
        <position position="81"/>
    </location>
</feature>
<dbReference type="AlphaFoldDB" id="A0A4Y7LRJ8"/>
<keyword evidence="3 9" id="KW-0645">Protease</keyword>
<comment type="function">
    <text evidence="7">Catalytic component of the polycomb repressive deubiquitinase (PR-DUB) complex, a complex that specifically mediates deubiquitination of histone H2A monoubiquitinated at 'Lys-119' (H2AK118ub1). Mediates bisymmetric organization of the PR-DUB complex and is involved in association with nucleosomes to mediate deubiquitination. Does not deubiquitinate monoubiquitinated histone H2B. Required to maintain the transcriptionally repressive state of homeotic genes throughout development. The PR-DUB complex has weak or no activity toward 'Lys-48'- and 'Lys-63'-linked polyubiquitin chains. Polycomb group (PcG) protein.</text>
</comment>
<evidence type="ECO:0000256" key="1">
    <source>
        <dbReference type="ARBA" id="ARBA00000707"/>
    </source>
</evidence>
<dbReference type="PROSITE" id="PS52048">
    <property type="entry name" value="UCH_DOMAIN"/>
    <property type="match status" value="1"/>
</dbReference>
<dbReference type="PRINTS" id="PR00707">
    <property type="entry name" value="UBCTHYDRLASE"/>
</dbReference>
<sequence length="319" mass="36578">MADAGNWCLIESDPGVFSELIRDFGVQGVQVEELWSLEPEQFENLKPIHGLIFLFKWVPNEEVAGTIVQDNRLDKLFFAKQVINNACATQAIISILLNCKHPDLHLGETLSDFKEFTQTFDANMKGLTLSNSDTIRAVHNSFARQTLFEFDSKASSKDEDTYHFVGYVPIEGRLYELDGLKEGPIDLGTVPAEADWIDVVRPIIEKRIQKYSEGEIHFNLMAIVPDRKLMWQKEITRLQAQSPITPDAQTEIQRLLMLCEDEDAKRKRQKVENVRRKHNYLPLIVQLLRMLGEKGQLLPMYEKAKQRAMIKSSSQSKSK</sequence>
<dbReference type="GO" id="GO:0006511">
    <property type="term" value="P:ubiquitin-dependent protein catabolic process"/>
    <property type="evidence" value="ECO:0007669"/>
    <property type="project" value="UniProtKB-UniRule"/>
</dbReference>
<dbReference type="PANTHER" id="PTHR10589">
    <property type="entry name" value="UBIQUITIN CARBOXYL-TERMINAL HYDROLASE"/>
    <property type="match status" value="1"/>
</dbReference>
<reference evidence="15" key="1">
    <citation type="submission" date="2018-08" db="EMBL/GenBank/DDBJ databases">
        <authorList>
            <person name="Cornetti L."/>
        </authorList>
    </citation>
    <scope>NUCLEOTIDE SEQUENCE</scope>
    <source>
        <strain evidence="15">FI-BAL1-1</strain>
    </source>
</reference>
<dbReference type="EC" id="3.4.19.12" evidence="9 13"/>
<dbReference type="GO" id="GO:0016579">
    <property type="term" value="P:protein deubiquitination"/>
    <property type="evidence" value="ECO:0007669"/>
    <property type="project" value="InterPro"/>
</dbReference>
<evidence type="ECO:0000256" key="5">
    <source>
        <dbReference type="ARBA" id="ARBA00022801"/>
    </source>
</evidence>
<dbReference type="Pfam" id="PF18031">
    <property type="entry name" value="UCH_C"/>
    <property type="match status" value="1"/>
</dbReference>
<comment type="similarity">
    <text evidence="2 9 12 13">Belongs to the peptidase C12 family.</text>
</comment>
<feature type="active site" description="Nucleophile" evidence="10 12">
    <location>
        <position position="87"/>
    </location>
</feature>
<evidence type="ECO:0000256" key="9">
    <source>
        <dbReference type="PIRNR" id="PIRNR038120"/>
    </source>
</evidence>
<dbReference type="InterPro" id="IPR036959">
    <property type="entry name" value="Peptidase_C12_UCH_sf"/>
</dbReference>
<accession>A0A4Y7LRJ8</accession>
<keyword evidence="5 9" id="KW-0378">Hydrolase</keyword>
<evidence type="ECO:0000256" key="6">
    <source>
        <dbReference type="ARBA" id="ARBA00022807"/>
    </source>
</evidence>
<evidence type="ECO:0000256" key="11">
    <source>
        <dbReference type="PIRSR" id="PIRSR038120-2"/>
    </source>
</evidence>
<name>A0A4Y7LRJ8_9CRUS</name>
<evidence type="ECO:0000256" key="2">
    <source>
        <dbReference type="ARBA" id="ARBA00009326"/>
    </source>
</evidence>
<evidence type="ECO:0000259" key="14">
    <source>
        <dbReference type="PROSITE" id="PS52048"/>
    </source>
</evidence>
<evidence type="ECO:0000256" key="3">
    <source>
        <dbReference type="ARBA" id="ARBA00022670"/>
    </source>
</evidence>
<evidence type="ECO:0000256" key="8">
    <source>
        <dbReference type="ARBA" id="ARBA00049710"/>
    </source>
</evidence>
<feature type="site" description="Important for enzyme activity" evidence="11 12">
    <location>
        <position position="178"/>
    </location>
</feature>
<organism evidence="15">
    <name type="scientific">Eubosmina coregoni</name>
    <dbReference type="NCBI Taxonomy" id="186181"/>
    <lineage>
        <taxon>Eukaryota</taxon>
        <taxon>Metazoa</taxon>
        <taxon>Ecdysozoa</taxon>
        <taxon>Arthropoda</taxon>
        <taxon>Crustacea</taxon>
        <taxon>Branchiopoda</taxon>
        <taxon>Diplostraca</taxon>
        <taxon>Cladocera</taxon>
        <taxon>Anomopoda</taxon>
        <taxon>Bosminidae</taxon>
        <taxon>Eubosmina</taxon>
    </lineage>
</organism>
<gene>
    <name evidence="15" type="primary">EOG090X0A33</name>
</gene>
<dbReference type="Pfam" id="PF01088">
    <property type="entry name" value="Peptidase_C12"/>
    <property type="match status" value="1"/>
</dbReference>
<dbReference type="PROSITE" id="PS52049">
    <property type="entry name" value="ULD"/>
    <property type="match status" value="1"/>
</dbReference>
<dbReference type="EMBL" id="LR000324">
    <property type="protein sequence ID" value="SVE69943.1"/>
    <property type="molecule type" value="mRNA"/>
</dbReference>
<feature type="active site" description="Proton donor" evidence="10 12">
    <location>
        <position position="163"/>
    </location>
</feature>
<dbReference type="Gene3D" id="3.40.532.10">
    <property type="entry name" value="Peptidase C12, ubiquitin carboxyl-terminal hydrolase"/>
    <property type="match status" value="1"/>
</dbReference>
<dbReference type="GO" id="GO:0004843">
    <property type="term" value="F:cysteine-type deubiquitinase activity"/>
    <property type="evidence" value="ECO:0007669"/>
    <property type="project" value="UniProtKB-UniRule"/>
</dbReference>
<dbReference type="FunFam" id="3.40.532.10:FF:000001">
    <property type="entry name" value="Ubiquitin carboxyl-terminal hydrolase"/>
    <property type="match status" value="1"/>
</dbReference>
<feature type="domain" description="UCH catalytic" evidence="14">
    <location>
        <begin position="6"/>
        <end position="225"/>
    </location>
</feature>
<keyword evidence="4 9" id="KW-0833">Ubl conjugation pathway</keyword>